<keyword evidence="1" id="KW-0808">Transferase</keyword>
<evidence type="ECO:0000256" key="6">
    <source>
        <dbReference type="SAM" id="MobiDB-lite"/>
    </source>
</evidence>
<name>A0A811Z0G6_NYCPR</name>
<dbReference type="Gene3D" id="1.10.375.10">
    <property type="entry name" value="Human Immunodeficiency Virus Type 1 Capsid Protein"/>
    <property type="match status" value="1"/>
</dbReference>
<comment type="caution">
    <text evidence="9">The sequence shown here is derived from an EMBL/GenBank/DDBJ whole genome shotgun (WGS) entry which is preliminary data.</text>
</comment>
<keyword evidence="4" id="KW-0255">Endonuclease</keyword>
<dbReference type="Gene3D" id="2.30.30.850">
    <property type="match status" value="1"/>
</dbReference>
<evidence type="ECO:0000313" key="10">
    <source>
        <dbReference type="Proteomes" id="UP000645828"/>
    </source>
</evidence>
<proteinExistence type="predicted"/>
<dbReference type="Pfam" id="PF02093">
    <property type="entry name" value="Gag_p30"/>
    <property type="match status" value="1"/>
</dbReference>
<dbReference type="PANTHER" id="PTHR33166">
    <property type="entry name" value="GAG_P30 DOMAIN-CONTAINING PROTEIN"/>
    <property type="match status" value="1"/>
</dbReference>
<sequence length="247" mass="28467">MHGQTHRAAPPHNAGLANFTALPHHAMGPPDETGGPPMLYWLFSTSDLYNWKTQNAKFSDNPKDLIGLLDSVLFTHQPTWEDCQQLLQVLFTTEKRERIKVEARKSVLGEDRQPTQNPDLMNAAFPLSHPTWDYNSAEAHEQVWPKLKVLYETGPPPDPHRYRPGDWVYVWRHQQQTLQPGWKGPHIMILTTPMALIVNGITPWVHYTHVWPADPHTILKDFVPVWKSQPNKDNPLKLRLCHSHLPH</sequence>
<dbReference type="AlphaFoldDB" id="A0A811Z0G6"/>
<dbReference type="InterPro" id="IPR050462">
    <property type="entry name" value="Retroviral_Gag-Pol_poly"/>
</dbReference>
<evidence type="ECO:0000256" key="4">
    <source>
        <dbReference type="ARBA" id="ARBA00022759"/>
    </source>
</evidence>
<dbReference type="InterPro" id="IPR040643">
    <property type="entry name" value="MLVIN_C"/>
</dbReference>
<keyword evidence="3" id="KW-0540">Nuclease</keyword>
<keyword evidence="10" id="KW-1185">Reference proteome</keyword>
<dbReference type="InterPro" id="IPR008919">
    <property type="entry name" value="Retrov_capsid_N"/>
</dbReference>
<evidence type="ECO:0000256" key="1">
    <source>
        <dbReference type="ARBA" id="ARBA00022679"/>
    </source>
</evidence>
<organism evidence="9 10">
    <name type="scientific">Nyctereutes procyonoides</name>
    <name type="common">Raccoon dog</name>
    <name type="synonym">Canis procyonoides</name>
    <dbReference type="NCBI Taxonomy" id="34880"/>
    <lineage>
        <taxon>Eukaryota</taxon>
        <taxon>Metazoa</taxon>
        <taxon>Chordata</taxon>
        <taxon>Craniata</taxon>
        <taxon>Vertebrata</taxon>
        <taxon>Euteleostomi</taxon>
        <taxon>Mammalia</taxon>
        <taxon>Eutheria</taxon>
        <taxon>Laurasiatheria</taxon>
        <taxon>Carnivora</taxon>
        <taxon>Caniformia</taxon>
        <taxon>Canidae</taxon>
        <taxon>Nyctereutes</taxon>
    </lineage>
</organism>
<feature type="domain" description="Core shell protein Gag P30" evidence="7">
    <location>
        <begin position="46"/>
        <end position="142"/>
    </location>
</feature>
<feature type="domain" description="Murine leukemia virus integrase C-terminal" evidence="8">
    <location>
        <begin position="160"/>
        <end position="215"/>
    </location>
</feature>
<evidence type="ECO:0000256" key="2">
    <source>
        <dbReference type="ARBA" id="ARBA00022695"/>
    </source>
</evidence>
<evidence type="ECO:0000313" key="9">
    <source>
        <dbReference type="EMBL" id="CAD7682170.1"/>
    </source>
</evidence>
<dbReference type="Proteomes" id="UP000645828">
    <property type="component" value="Unassembled WGS sequence"/>
</dbReference>
<feature type="region of interest" description="Disordered" evidence="6">
    <location>
        <begin position="1"/>
        <end position="31"/>
    </location>
</feature>
<dbReference type="GO" id="GO:0016779">
    <property type="term" value="F:nucleotidyltransferase activity"/>
    <property type="evidence" value="ECO:0007669"/>
    <property type="project" value="UniProtKB-KW"/>
</dbReference>
<evidence type="ECO:0000259" key="8">
    <source>
        <dbReference type="Pfam" id="PF18697"/>
    </source>
</evidence>
<protein>
    <submittedName>
        <fullName evidence="9">(raccoon dog) hypothetical protein</fullName>
    </submittedName>
</protein>
<evidence type="ECO:0000256" key="5">
    <source>
        <dbReference type="ARBA" id="ARBA00022801"/>
    </source>
</evidence>
<dbReference type="InterPro" id="IPR003036">
    <property type="entry name" value="Gag_P30"/>
</dbReference>
<dbReference type="GO" id="GO:0019068">
    <property type="term" value="P:virion assembly"/>
    <property type="evidence" value="ECO:0007669"/>
    <property type="project" value="InterPro"/>
</dbReference>
<keyword evidence="2" id="KW-0548">Nucleotidyltransferase</keyword>
<evidence type="ECO:0000259" key="7">
    <source>
        <dbReference type="Pfam" id="PF02093"/>
    </source>
</evidence>
<dbReference type="GO" id="GO:0016787">
    <property type="term" value="F:hydrolase activity"/>
    <property type="evidence" value="ECO:0007669"/>
    <property type="project" value="UniProtKB-KW"/>
</dbReference>
<gene>
    <name evidence="9" type="ORF">NYPRO_LOCUS14962</name>
</gene>
<dbReference type="EMBL" id="CAJHUB010000754">
    <property type="protein sequence ID" value="CAD7682170.1"/>
    <property type="molecule type" value="Genomic_DNA"/>
</dbReference>
<evidence type="ECO:0000256" key="3">
    <source>
        <dbReference type="ARBA" id="ARBA00022722"/>
    </source>
</evidence>
<dbReference type="Pfam" id="PF18697">
    <property type="entry name" value="MLVIN_C"/>
    <property type="match status" value="1"/>
</dbReference>
<accession>A0A811Z0G6</accession>
<reference evidence="9" key="1">
    <citation type="submission" date="2020-12" db="EMBL/GenBank/DDBJ databases">
        <authorList>
            <consortium name="Molecular Ecology Group"/>
        </authorList>
    </citation>
    <scope>NUCLEOTIDE SEQUENCE</scope>
    <source>
        <strain evidence="9">TBG_1078</strain>
    </source>
</reference>
<dbReference type="SUPFAM" id="SSF47943">
    <property type="entry name" value="Retrovirus capsid protein, N-terminal core domain"/>
    <property type="match status" value="1"/>
</dbReference>
<keyword evidence="5" id="KW-0378">Hydrolase</keyword>
<dbReference type="GO" id="GO:0004519">
    <property type="term" value="F:endonuclease activity"/>
    <property type="evidence" value="ECO:0007669"/>
    <property type="project" value="UniProtKB-KW"/>
</dbReference>